<dbReference type="SUPFAM" id="SSF55874">
    <property type="entry name" value="ATPase domain of HSP90 chaperone/DNA topoisomerase II/histidine kinase"/>
    <property type="match status" value="1"/>
</dbReference>
<keyword evidence="9" id="KW-0902">Two-component regulatory system</keyword>
<sequence>MPDFATTLTCAAEGESPRTQRSKVSRVIGAVQKGPENRMPNKALPQQYTKGYAYCIYGAIIAVTALFAVVVARLELARVHDLEVHRAKDVSIDISARLSEKLRRKLLLARVLTGGIALDPDQSQQDFARFASRLVQDEPAIVDIAAVRDFTITHVYPEEKNRAFIGFDLRARPDQAKVIETVNQTGEMALQGPINLIQGFPGYIVRQPVFIGQDGKSDYWGVVSVVFAETTFLEELQLDRYAGQYDIAIQVVEENNPVRTIHGSPDLFRQNVVTGSIDVNASTWSIAIRPVGGWTQFAPGMGLKILVDILLGLVALGVARYLLRLRAEAWHNAARLSAAIDALPDGFVLFDKDDRLIVFNEQYRRLYSESHRAIKRGAKFEDIIRFGLRHQQYPEAVGREEEWLAERMAAHQASSSLFEQKLKDGRSLRVIEKETPDGGRVGVRVDITDQVQSRERAELAERRLTDAIGSLPIGFWLFDSCERLISFNDMSEELTPASTQKLQSGMSLQQVVENRFLGEPNMQAGDTSSDDALLALLRQDAAEFETGVAGDRWFSCASRRTSEGGIVMFRVEVTEARRHEKRLESSNSELRFVLAEKEAAEKRFEDVADIGTEWFWEQDAGMRIQYVSASFERAMGLSLTRVLGRTRAEVMQQEDGSDDGYRKLKEIMDQRQPFEDFIFEASGLKGESCWLRTSGKPVFDKAGNYKGYRGTTADVTPLYSALREARKADAAKTQFLSVISHELRTPLTSVLGFNAFLAKARMLPSFKRLKNATDAQAFDEVPPLLEAFADEVSNIAGKMDKAGDQLKTLINDMLDLARIEANTIRIEKREVPIRAVIDSVAEHMRPLTDEKALELHVDAEDDIAYCDESRLRQILTNIVGNAIKFTERGAITVRSRRVDDAIRVEIEDTGIGMPKELVPVVFERFIQADNSNTRSHNGLGLGLAICKELVQRHGGWIKVESTEGVGSRFVFTLPAAQAEADTASDRPREASVG</sequence>
<keyword evidence="11" id="KW-0175">Coiled coil</keyword>
<keyword evidence="6 12" id="KW-0812">Transmembrane</keyword>
<dbReference type="GO" id="GO:0000155">
    <property type="term" value="F:phosphorelay sensor kinase activity"/>
    <property type="evidence" value="ECO:0007669"/>
    <property type="project" value="InterPro"/>
</dbReference>
<dbReference type="CDD" id="cd00130">
    <property type="entry name" value="PAS"/>
    <property type="match status" value="1"/>
</dbReference>
<comment type="catalytic activity">
    <reaction evidence="1">
        <text>ATP + protein L-histidine = ADP + protein N-phospho-L-histidine.</text>
        <dbReference type="EC" id="2.7.13.3"/>
    </reaction>
</comment>
<dbReference type="FunFam" id="3.30.565.10:FF:000010">
    <property type="entry name" value="Sensor histidine kinase RcsC"/>
    <property type="match status" value="1"/>
</dbReference>
<dbReference type="SMART" id="SM00091">
    <property type="entry name" value="PAS"/>
    <property type="match status" value="2"/>
</dbReference>
<protein>
    <recommendedName>
        <fullName evidence="3">histidine kinase</fullName>
        <ecNumber evidence="3">2.7.13.3</ecNumber>
    </recommendedName>
</protein>
<dbReference type="SMART" id="SM01079">
    <property type="entry name" value="CHASE"/>
    <property type="match status" value="1"/>
</dbReference>
<dbReference type="PROSITE" id="PS50113">
    <property type="entry name" value="PAC"/>
    <property type="match status" value="1"/>
</dbReference>
<evidence type="ECO:0000256" key="10">
    <source>
        <dbReference type="ARBA" id="ARBA00023136"/>
    </source>
</evidence>
<keyword evidence="7" id="KW-0418">Kinase</keyword>
<dbReference type="InterPro" id="IPR006189">
    <property type="entry name" value="CHASE_dom"/>
</dbReference>
<keyword evidence="4" id="KW-0597">Phosphoprotein</keyword>
<evidence type="ECO:0000313" key="17">
    <source>
        <dbReference type="EMBL" id="PJE37097.1"/>
    </source>
</evidence>
<evidence type="ECO:0000256" key="8">
    <source>
        <dbReference type="ARBA" id="ARBA00022989"/>
    </source>
</evidence>
<dbReference type="CDD" id="cd00082">
    <property type="entry name" value="HisKA"/>
    <property type="match status" value="1"/>
</dbReference>
<comment type="caution">
    <text evidence="17">The sequence shown here is derived from an EMBL/GenBank/DDBJ whole genome shotgun (WGS) entry which is preliminary data.</text>
</comment>
<dbReference type="Pfam" id="PF03924">
    <property type="entry name" value="CHASE"/>
    <property type="match status" value="1"/>
</dbReference>
<evidence type="ECO:0000259" key="15">
    <source>
        <dbReference type="PROSITE" id="PS50113"/>
    </source>
</evidence>
<dbReference type="SUPFAM" id="SSF47384">
    <property type="entry name" value="Homodimeric domain of signal transducing histidine kinase"/>
    <property type="match status" value="1"/>
</dbReference>
<dbReference type="SUPFAM" id="SSF55785">
    <property type="entry name" value="PYP-like sensor domain (PAS domain)"/>
    <property type="match status" value="3"/>
</dbReference>
<dbReference type="InterPro" id="IPR000700">
    <property type="entry name" value="PAS-assoc_C"/>
</dbReference>
<dbReference type="Pfam" id="PF12860">
    <property type="entry name" value="PAS_7"/>
    <property type="match status" value="1"/>
</dbReference>
<dbReference type="Proteomes" id="UP000231553">
    <property type="component" value="Unassembled WGS sequence"/>
</dbReference>
<keyword evidence="18" id="KW-1185">Reference proteome</keyword>
<dbReference type="NCBIfam" id="TIGR00229">
    <property type="entry name" value="sensory_box"/>
    <property type="match status" value="1"/>
</dbReference>
<proteinExistence type="predicted"/>
<dbReference type="AlphaFoldDB" id="A0A2M8J2T3"/>
<evidence type="ECO:0000256" key="4">
    <source>
        <dbReference type="ARBA" id="ARBA00022553"/>
    </source>
</evidence>
<feature type="domain" description="CHASE" evidence="16">
    <location>
        <begin position="150"/>
        <end position="237"/>
    </location>
</feature>
<feature type="coiled-coil region" evidence="11">
    <location>
        <begin position="576"/>
        <end position="603"/>
    </location>
</feature>
<dbReference type="GO" id="GO:0016020">
    <property type="term" value="C:membrane"/>
    <property type="evidence" value="ECO:0007669"/>
    <property type="project" value="UniProtKB-SubCell"/>
</dbReference>
<dbReference type="InterPro" id="IPR003661">
    <property type="entry name" value="HisK_dim/P_dom"/>
</dbReference>
<evidence type="ECO:0000256" key="1">
    <source>
        <dbReference type="ARBA" id="ARBA00000085"/>
    </source>
</evidence>
<dbReference type="OrthoDB" id="9801651at2"/>
<accession>A0A2M8J2T3</accession>
<organism evidence="17 18">
    <name type="scientific">Pseudooceanicola lipolyticus</name>
    <dbReference type="NCBI Taxonomy" id="2029104"/>
    <lineage>
        <taxon>Bacteria</taxon>
        <taxon>Pseudomonadati</taxon>
        <taxon>Pseudomonadota</taxon>
        <taxon>Alphaproteobacteria</taxon>
        <taxon>Rhodobacterales</taxon>
        <taxon>Paracoccaceae</taxon>
        <taxon>Pseudooceanicola</taxon>
    </lineage>
</organism>
<evidence type="ECO:0000259" key="16">
    <source>
        <dbReference type="PROSITE" id="PS50839"/>
    </source>
</evidence>
<evidence type="ECO:0000256" key="6">
    <source>
        <dbReference type="ARBA" id="ARBA00022692"/>
    </source>
</evidence>
<dbReference type="PANTHER" id="PTHR43047">
    <property type="entry name" value="TWO-COMPONENT HISTIDINE PROTEIN KINASE"/>
    <property type="match status" value="1"/>
</dbReference>
<feature type="domain" description="PAS" evidence="14">
    <location>
        <begin position="600"/>
        <end position="655"/>
    </location>
</feature>
<dbReference type="PROSITE" id="PS50839">
    <property type="entry name" value="CHASE"/>
    <property type="match status" value="1"/>
</dbReference>
<evidence type="ECO:0000256" key="9">
    <source>
        <dbReference type="ARBA" id="ARBA00023012"/>
    </source>
</evidence>
<dbReference type="Gene3D" id="3.30.450.350">
    <property type="entry name" value="CHASE domain"/>
    <property type="match status" value="1"/>
</dbReference>
<dbReference type="SMART" id="SM00387">
    <property type="entry name" value="HATPase_c"/>
    <property type="match status" value="1"/>
</dbReference>
<dbReference type="Pfam" id="PF08448">
    <property type="entry name" value="PAS_4"/>
    <property type="match status" value="1"/>
</dbReference>
<keyword evidence="8 12" id="KW-1133">Transmembrane helix</keyword>
<dbReference type="Pfam" id="PF00512">
    <property type="entry name" value="HisKA"/>
    <property type="match status" value="1"/>
</dbReference>
<evidence type="ECO:0000313" key="18">
    <source>
        <dbReference type="Proteomes" id="UP000231553"/>
    </source>
</evidence>
<dbReference type="InterPro" id="IPR003594">
    <property type="entry name" value="HATPase_dom"/>
</dbReference>
<dbReference type="Gene3D" id="1.10.287.130">
    <property type="match status" value="1"/>
</dbReference>
<dbReference type="InterPro" id="IPR036890">
    <property type="entry name" value="HATPase_C_sf"/>
</dbReference>
<feature type="domain" description="Histidine kinase" evidence="13">
    <location>
        <begin position="738"/>
        <end position="977"/>
    </location>
</feature>
<dbReference type="PRINTS" id="PR00344">
    <property type="entry name" value="BCTRLSENSOR"/>
</dbReference>
<dbReference type="CDD" id="cd16922">
    <property type="entry name" value="HATPase_EvgS-ArcB-TorS-like"/>
    <property type="match status" value="1"/>
</dbReference>
<name>A0A2M8J2T3_9RHOB</name>
<keyword evidence="10 12" id="KW-0472">Membrane</keyword>
<dbReference type="Gene3D" id="3.30.450.20">
    <property type="entry name" value="PAS domain"/>
    <property type="match status" value="2"/>
</dbReference>
<dbReference type="InterPro" id="IPR042240">
    <property type="entry name" value="CHASE_sf"/>
</dbReference>
<evidence type="ECO:0000256" key="12">
    <source>
        <dbReference type="SAM" id="Phobius"/>
    </source>
</evidence>
<dbReference type="PROSITE" id="PS50112">
    <property type="entry name" value="PAS"/>
    <property type="match status" value="1"/>
</dbReference>
<evidence type="ECO:0000256" key="3">
    <source>
        <dbReference type="ARBA" id="ARBA00012438"/>
    </source>
</evidence>
<feature type="transmembrane region" description="Helical" evidence="12">
    <location>
        <begin position="51"/>
        <end position="72"/>
    </location>
</feature>
<dbReference type="InterPro" id="IPR004358">
    <property type="entry name" value="Sig_transdc_His_kin-like_C"/>
</dbReference>
<feature type="domain" description="PAC" evidence="15">
    <location>
        <begin position="672"/>
        <end position="727"/>
    </location>
</feature>
<dbReference type="InterPro" id="IPR005467">
    <property type="entry name" value="His_kinase_dom"/>
</dbReference>
<dbReference type="InterPro" id="IPR035965">
    <property type="entry name" value="PAS-like_dom_sf"/>
</dbReference>
<evidence type="ECO:0000256" key="11">
    <source>
        <dbReference type="SAM" id="Coils"/>
    </source>
</evidence>
<dbReference type="InterPro" id="IPR000014">
    <property type="entry name" value="PAS"/>
</dbReference>
<evidence type="ECO:0000256" key="7">
    <source>
        <dbReference type="ARBA" id="ARBA00022777"/>
    </source>
</evidence>
<reference evidence="17 18" key="1">
    <citation type="journal article" date="2018" name="Int. J. Syst. Evol. Microbiol.">
        <title>Pseudooceanicola lipolyticus sp. nov., a marine alphaproteobacterium, reclassification of Oceanicola flagellatus as Pseudooceanicola flagellatus comb. nov. and emended description of the genus Pseudooceanicola.</title>
        <authorList>
            <person name="Huang M.-M."/>
            <person name="Guo L.-L."/>
            <person name="Wu Y.-H."/>
            <person name="Lai Q.-L."/>
            <person name="Shao Z.-Z."/>
            <person name="Wang C.-S."/>
            <person name="Wu M."/>
            <person name="Xu X.-W."/>
        </authorList>
    </citation>
    <scope>NUCLEOTIDE SEQUENCE [LARGE SCALE GENOMIC DNA]</scope>
    <source>
        <strain evidence="17 18">157</strain>
    </source>
</reference>
<evidence type="ECO:0000256" key="5">
    <source>
        <dbReference type="ARBA" id="ARBA00022679"/>
    </source>
</evidence>
<gene>
    <name evidence="17" type="ORF">CVM52_08680</name>
</gene>
<dbReference type="Gene3D" id="3.30.565.10">
    <property type="entry name" value="Histidine kinase-like ATPase, C-terminal domain"/>
    <property type="match status" value="1"/>
</dbReference>
<dbReference type="InterPro" id="IPR013656">
    <property type="entry name" value="PAS_4"/>
</dbReference>
<comment type="subcellular location">
    <subcellularLocation>
        <location evidence="2">Membrane</location>
    </subcellularLocation>
</comment>
<dbReference type="PROSITE" id="PS50109">
    <property type="entry name" value="HIS_KIN"/>
    <property type="match status" value="1"/>
</dbReference>
<evidence type="ECO:0000259" key="14">
    <source>
        <dbReference type="PROSITE" id="PS50112"/>
    </source>
</evidence>
<keyword evidence="5" id="KW-0808">Transferase</keyword>
<evidence type="ECO:0000256" key="2">
    <source>
        <dbReference type="ARBA" id="ARBA00004370"/>
    </source>
</evidence>
<evidence type="ECO:0000259" key="13">
    <source>
        <dbReference type="PROSITE" id="PS50109"/>
    </source>
</evidence>
<dbReference type="EC" id="2.7.13.3" evidence="3"/>
<dbReference type="EMBL" id="PGTB01000022">
    <property type="protein sequence ID" value="PJE37097.1"/>
    <property type="molecule type" value="Genomic_DNA"/>
</dbReference>
<dbReference type="SMART" id="SM00388">
    <property type="entry name" value="HisKA"/>
    <property type="match status" value="1"/>
</dbReference>
<dbReference type="InterPro" id="IPR036097">
    <property type="entry name" value="HisK_dim/P_sf"/>
</dbReference>
<dbReference type="Pfam" id="PF02518">
    <property type="entry name" value="HATPase_c"/>
    <property type="match status" value="1"/>
</dbReference>